<dbReference type="Proteomes" id="UP000198806">
    <property type="component" value="Unassembled WGS sequence"/>
</dbReference>
<gene>
    <name evidence="2" type="ORF">SAMN04489757_12815</name>
</gene>
<evidence type="ECO:0000313" key="2">
    <source>
        <dbReference type="EMBL" id="SFO45775.1"/>
    </source>
</evidence>
<keyword evidence="1" id="KW-0472">Membrane</keyword>
<keyword evidence="1" id="KW-1133">Transmembrane helix</keyword>
<feature type="transmembrane region" description="Helical" evidence="1">
    <location>
        <begin position="70"/>
        <end position="97"/>
    </location>
</feature>
<sequence length="170" mass="17895">MKNSIATKTAYYGVLIALALIFSYVEVLIPIPIGVPGVPGIKLGLANIVILIGLYVMGTKDAFIISCIRIVLVGFTFGNMFSILYSLAGAILSWLVMVLCKKMKGLSIVGVSIAGGISHNIGQIVVAALTMKTPGILSYLPVLLIAGTITGFVIGILVDIILKVQTKAFK</sequence>
<dbReference type="PIRSF" id="PIRSF027391">
    <property type="entry name" value="Hpre_diP_synt_I"/>
    <property type="match status" value="1"/>
</dbReference>
<dbReference type="InterPro" id="IPR010898">
    <property type="entry name" value="Hpre_diP_synth_I"/>
</dbReference>
<reference evidence="2 3" key="1">
    <citation type="submission" date="2016-10" db="EMBL/GenBank/DDBJ databases">
        <authorList>
            <person name="de Groot N.N."/>
        </authorList>
    </citation>
    <scope>NUCLEOTIDE SEQUENCE [LARGE SCALE GENOMIC DNA]</scope>
    <source>
        <strain evidence="2 3">DSM 1283</strain>
    </source>
</reference>
<keyword evidence="1" id="KW-0812">Transmembrane</keyword>
<organism evidence="2 3">
    <name type="scientific">Anaerocolumna aminovalerica</name>
    <dbReference type="NCBI Taxonomy" id="1527"/>
    <lineage>
        <taxon>Bacteria</taxon>
        <taxon>Bacillati</taxon>
        <taxon>Bacillota</taxon>
        <taxon>Clostridia</taxon>
        <taxon>Lachnospirales</taxon>
        <taxon>Lachnospiraceae</taxon>
        <taxon>Anaerocolumna</taxon>
    </lineage>
</organism>
<dbReference type="EMBL" id="FOWD01000028">
    <property type="protein sequence ID" value="SFO45775.1"/>
    <property type="molecule type" value="Genomic_DNA"/>
</dbReference>
<dbReference type="InterPro" id="IPR014535">
    <property type="entry name" value="Hpre_diP_synt_I"/>
</dbReference>
<feature type="transmembrane region" description="Helical" evidence="1">
    <location>
        <begin position="39"/>
        <end position="58"/>
    </location>
</feature>
<dbReference type="RefSeq" id="WP_091687575.1">
    <property type="nucleotide sequence ID" value="NZ_BAABFM010000011.1"/>
</dbReference>
<feature type="transmembrane region" description="Helical" evidence="1">
    <location>
        <begin position="12"/>
        <end position="33"/>
    </location>
</feature>
<protein>
    <submittedName>
        <fullName evidence="2">Heptaprenyl diphosphate synthase</fullName>
    </submittedName>
</protein>
<evidence type="ECO:0000313" key="3">
    <source>
        <dbReference type="Proteomes" id="UP000198806"/>
    </source>
</evidence>
<evidence type="ECO:0000256" key="1">
    <source>
        <dbReference type="SAM" id="Phobius"/>
    </source>
</evidence>
<keyword evidence="3" id="KW-1185">Reference proteome</keyword>
<dbReference type="STRING" id="1527.SAMN04489757_12815"/>
<feature type="transmembrane region" description="Helical" evidence="1">
    <location>
        <begin position="139"/>
        <end position="162"/>
    </location>
</feature>
<dbReference type="Gene3D" id="1.10.1760.20">
    <property type="match status" value="1"/>
</dbReference>
<dbReference type="OrthoDB" id="9799095at2"/>
<accession>A0A1I5HBZ5</accession>
<proteinExistence type="predicted"/>
<dbReference type="Pfam" id="PF07456">
    <property type="entry name" value="Hpre_diP_synt_I"/>
    <property type="match status" value="1"/>
</dbReference>
<name>A0A1I5HBZ5_9FIRM</name>
<dbReference type="AlphaFoldDB" id="A0A1I5HBZ5"/>